<evidence type="ECO:0000313" key="8">
    <source>
        <dbReference type="EMBL" id="WFU62665.1"/>
    </source>
</evidence>
<dbReference type="Pfam" id="PF02668">
    <property type="entry name" value="TauD"/>
    <property type="match status" value="1"/>
</dbReference>
<dbReference type="Proteomes" id="UP001221546">
    <property type="component" value="Chromosome"/>
</dbReference>
<feature type="domain" description="TauD/TfdA-like" evidence="7">
    <location>
        <begin position="23"/>
        <end position="260"/>
    </location>
</feature>
<dbReference type="GO" id="GO:0051213">
    <property type="term" value="F:dioxygenase activity"/>
    <property type="evidence" value="ECO:0007669"/>
    <property type="project" value="UniProtKB-KW"/>
</dbReference>
<evidence type="ECO:0000256" key="4">
    <source>
        <dbReference type="ARBA" id="ARBA00022964"/>
    </source>
</evidence>
<keyword evidence="5" id="KW-0560">Oxidoreductase</keyword>
<evidence type="ECO:0000259" key="7">
    <source>
        <dbReference type="Pfam" id="PF02668"/>
    </source>
</evidence>
<proteinExistence type="inferred from homology"/>
<comment type="cofactor">
    <cofactor evidence="1">
        <name>Fe(2+)</name>
        <dbReference type="ChEBI" id="CHEBI:29033"/>
    </cofactor>
</comment>
<reference evidence="8 9" key="1">
    <citation type="submission" date="2023-04" db="EMBL/GenBank/DDBJ databases">
        <title>Australian commercial rhizobial inoculants.</title>
        <authorList>
            <person name="Kohlmeier M.G."/>
            <person name="O'Hara G.W."/>
            <person name="Colombi E."/>
            <person name="Ramsay J.P."/>
            <person name="Terpolilli J."/>
        </authorList>
    </citation>
    <scope>NUCLEOTIDE SEQUENCE [LARGE SCALE GENOMIC DNA]</scope>
    <source>
        <strain evidence="8 9">CB627</strain>
    </source>
</reference>
<gene>
    <name evidence="8" type="ORF">QA636_35325</name>
</gene>
<dbReference type="RefSeq" id="WP_310885322.1">
    <property type="nucleotide sequence ID" value="NZ_CP121646.1"/>
</dbReference>
<evidence type="ECO:0000256" key="6">
    <source>
        <dbReference type="ARBA" id="ARBA00023004"/>
    </source>
</evidence>
<organism evidence="8 9">
    <name type="scientific">Bradyrhizobium brasilense</name>
    <dbReference type="NCBI Taxonomy" id="1419277"/>
    <lineage>
        <taxon>Bacteria</taxon>
        <taxon>Pseudomonadati</taxon>
        <taxon>Pseudomonadota</taxon>
        <taxon>Alphaproteobacteria</taxon>
        <taxon>Hyphomicrobiales</taxon>
        <taxon>Nitrobacteraceae</taxon>
        <taxon>Bradyrhizobium</taxon>
    </lineage>
</organism>
<evidence type="ECO:0000313" key="9">
    <source>
        <dbReference type="Proteomes" id="UP001221546"/>
    </source>
</evidence>
<keyword evidence="9" id="KW-1185">Reference proteome</keyword>
<evidence type="ECO:0000256" key="2">
    <source>
        <dbReference type="ARBA" id="ARBA00005896"/>
    </source>
</evidence>
<evidence type="ECO:0000256" key="3">
    <source>
        <dbReference type="ARBA" id="ARBA00022723"/>
    </source>
</evidence>
<protein>
    <submittedName>
        <fullName evidence="8">TauD/TfdA family dioxygenase</fullName>
    </submittedName>
</protein>
<name>A0ABY8JAR7_9BRAD</name>
<dbReference type="PANTHER" id="PTHR30468:SF5">
    <property type="entry name" value="ALPHA-KETOGLUTARATE-DEPENDENT SULFATE ESTER DIOXYGENASE"/>
    <property type="match status" value="1"/>
</dbReference>
<dbReference type="InterPro" id="IPR003819">
    <property type="entry name" value="TauD/TfdA-like"/>
</dbReference>
<keyword evidence="4 8" id="KW-0223">Dioxygenase</keyword>
<keyword evidence="6" id="KW-0408">Iron</keyword>
<accession>A0ABY8JAR7</accession>
<dbReference type="InterPro" id="IPR051323">
    <property type="entry name" value="AtsK-like"/>
</dbReference>
<comment type="similarity">
    <text evidence="2">Belongs to the TfdA dioxygenase family.</text>
</comment>
<dbReference type="Gene3D" id="3.60.130.10">
    <property type="entry name" value="Clavaminate synthase-like"/>
    <property type="match status" value="1"/>
</dbReference>
<dbReference type="InterPro" id="IPR042098">
    <property type="entry name" value="TauD-like_sf"/>
</dbReference>
<keyword evidence="3" id="KW-0479">Metal-binding</keyword>
<evidence type="ECO:0000256" key="1">
    <source>
        <dbReference type="ARBA" id="ARBA00001954"/>
    </source>
</evidence>
<dbReference type="PANTHER" id="PTHR30468">
    <property type="entry name" value="ALPHA-KETOGLUTARATE-DEPENDENT SULFONATE DIOXYGENASE"/>
    <property type="match status" value="1"/>
</dbReference>
<evidence type="ECO:0000256" key="5">
    <source>
        <dbReference type="ARBA" id="ARBA00023002"/>
    </source>
</evidence>
<sequence length="297" mass="33285">MSDRATIGTIIPRADIVKHAVRLGAEVKNIRLSDDLPDEIIADLKRLLLEHRVIFFRDQGHLDDAEQQRFAIRLSSLIPHPITVGPSENFTISETKSDRANPLNTMNMDGSFDGGRSKIAILRGAAIPLYGDHMAWSSNAAAYLDLPDPLRMLADDLWAVRCAAFDYAVMDRGMEADKKCLDDVTTATIYQTTHPIVRVHHETGERLLLLGRSIQHFVGLQRYPSQRLFERLQSYITAPTNTVYWTWKSGDVAIWDNRATECYPLKPGDRHLVGGRIASESGVPGVRRLRSRTAEAA</sequence>
<dbReference type="EMBL" id="CP121646">
    <property type="protein sequence ID" value="WFU62665.1"/>
    <property type="molecule type" value="Genomic_DNA"/>
</dbReference>
<dbReference type="SUPFAM" id="SSF51197">
    <property type="entry name" value="Clavaminate synthase-like"/>
    <property type="match status" value="1"/>
</dbReference>